<proteinExistence type="predicted"/>
<keyword evidence="3" id="KW-1185">Reference proteome</keyword>
<dbReference type="Proteomes" id="UP000564644">
    <property type="component" value="Unassembled WGS sequence"/>
</dbReference>
<evidence type="ECO:0000313" key="2">
    <source>
        <dbReference type="EMBL" id="MBB6729980.1"/>
    </source>
</evidence>
<sequence length="284" mass="31403">MNYHICTISFRHELVSLGELLPFAARRGFAGFELWGPHGRALLRQRPADIPPLIREMRRLGVGVAMISDYVDLNADASRFETVTEKWRELFRLARTFGTAKIRIFAGSGGSLEASAADWATVVGRLRLLAELSSEHGIFTLVETHPQTYADRLDTAALLMEEANHPYLGINLDFLHLWETGTSPLAAWQRLKPWVRHLHLKNVARSGQPSVFAPDNVYSPSGDRTGMVPLSEGAVDYAGLLPTIAADAPGLDASLEWFGPDPFRYLSDEIAELSRLTPAPASRS</sequence>
<dbReference type="AlphaFoldDB" id="A0A7X0SHA7"/>
<gene>
    <name evidence="2" type="ORF">H7C18_03635</name>
</gene>
<dbReference type="PANTHER" id="PTHR12110:SF21">
    <property type="entry name" value="XYLOSE ISOMERASE-LIKE TIM BARREL DOMAIN-CONTAINING PROTEIN"/>
    <property type="match status" value="1"/>
</dbReference>
<dbReference type="EMBL" id="JACJVO010000003">
    <property type="protein sequence ID" value="MBB6729980.1"/>
    <property type="molecule type" value="Genomic_DNA"/>
</dbReference>
<dbReference type="Pfam" id="PF01261">
    <property type="entry name" value="AP_endonuc_2"/>
    <property type="match status" value="1"/>
</dbReference>
<organism evidence="2 3">
    <name type="scientific">Cohnella zeiphila</name>
    <dbReference type="NCBI Taxonomy" id="2761120"/>
    <lineage>
        <taxon>Bacteria</taxon>
        <taxon>Bacillati</taxon>
        <taxon>Bacillota</taxon>
        <taxon>Bacilli</taxon>
        <taxon>Bacillales</taxon>
        <taxon>Paenibacillaceae</taxon>
        <taxon>Cohnella</taxon>
    </lineage>
</organism>
<protein>
    <submittedName>
        <fullName evidence="2">Sugar phosphate isomerase/epimerase</fullName>
    </submittedName>
</protein>
<dbReference type="PANTHER" id="PTHR12110">
    <property type="entry name" value="HYDROXYPYRUVATE ISOMERASE"/>
    <property type="match status" value="1"/>
</dbReference>
<dbReference type="InterPro" id="IPR013022">
    <property type="entry name" value="Xyl_isomerase-like_TIM-brl"/>
</dbReference>
<dbReference type="InterPro" id="IPR050312">
    <property type="entry name" value="IolE/XylAMocC-like"/>
</dbReference>
<dbReference type="SUPFAM" id="SSF51658">
    <property type="entry name" value="Xylose isomerase-like"/>
    <property type="match status" value="1"/>
</dbReference>
<reference evidence="2 3" key="1">
    <citation type="submission" date="2020-08" db="EMBL/GenBank/DDBJ databases">
        <title>Cohnella phylogeny.</title>
        <authorList>
            <person name="Dunlap C."/>
        </authorList>
    </citation>
    <scope>NUCLEOTIDE SEQUENCE [LARGE SCALE GENOMIC DNA]</scope>
    <source>
        <strain evidence="2 3">CBP 2801</strain>
    </source>
</reference>
<dbReference type="RefSeq" id="WP_185127639.1">
    <property type="nucleotide sequence ID" value="NZ_JACJVO010000003.1"/>
</dbReference>
<accession>A0A7X0SHA7</accession>
<evidence type="ECO:0000259" key="1">
    <source>
        <dbReference type="Pfam" id="PF01261"/>
    </source>
</evidence>
<keyword evidence="2" id="KW-0413">Isomerase</keyword>
<comment type="caution">
    <text evidence="2">The sequence shown here is derived from an EMBL/GenBank/DDBJ whole genome shotgun (WGS) entry which is preliminary data.</text>
</comment>
<dbReference type="InterPro" id="IPR036237">
    <property type="entry name" value="Xyl_isomerase-like_sf"/>
</dbReference>
<feature type="domain" description="Xylose isomerase-like TIM barrel" evidence="1">
    <location>
        <begin position="23"/>
        <end position="262"/>
    </location>
</feature>
<name>A0A7X0SHA7_9BACL</name>
<dbReference type="Gene3D" id="3.20.20.150">
    <property type="entry name" value="Divalent-metal-dependent TIM barrel enzymes"/>
    <property type="match status" value="1"/>
</dbReference>
<evidence type="ECO:0000313" key="3">
    <source>
        <dbReference type="Proteomes" id="UP000564644"/>
    </source>
</evidence>
<dbReference type="GO" id="GO:0016853">
    <property type="term" value="F:isomerase activity"/>
    <property type="evidence" value="ECO:0007669"/>
    <property type="project" value="UniProtKB-KW"/>
</dbReference>